<evidence type="ECO:0000256" key="1">
    <source>
        <dbReference type="ARBA" id="ARBA00004193"/>
    </source>
</evidence>
<comment type="similarity">
    <text evidence="2">Belongs to the bacterial solute-binding protein 5 family.</text>
</comment>
<evidence type="ECO:0000256" key="2">
    <source>
        <dbReference type="ARBA" id="ARBA00005695"/>
    </source>
</evidence>
<dbReference type="InterPro" id="IPR000914">
    <property type="entry name" value="SBP_5_dom"/>
</dbReference>
<gene>
    <name evidence="6" type="ORF">GCM10022256_16400</name>
</gene>
<dbReference type="Gene3D" id="3.40.190.10">
    <property type="entry name" value="Periplasmic binding protein-like II"/>
    <property type="match status" value="1"/>
</dbReference>
<dbReference type="Gene3D" id="3.90.76.10">
    <property type="entry name" value="Dipeptide-binding Protein, Domain 1"/>
    <property type="match status" value="1"/>
</dbReference>
<evidence type="ECO:0000256" key="3">
    <source>
        <dbReference type="ARBA" id="ARBA00022448"/>
    </source>
</evidence>
<dbReference type="PANTHER" id="PTHR30290">
    <property type="entry name" value="PERIPLASMIC BINDING COMPONENT OF ABC TRANSPORTER"/>
    <property type="match status" value="1"/>
</dbReference>
<proteinExistence type="inferred from homology"/>
<reference evidence="7" key="1">
    <citation type="journal article" date="2019" name="Int. J. Syst. Evol. Microbiol.">
        <title>The Global Catalogue of Microorganisms (GCM) 10K type strain sequencing project: providing services to taxonomists for standard genome sequencing and annotation.</title>
        <authorList>
            <consortium name="The Broad Institute Genomics Platform"/>
            <consortium name="The Broad Institute Genome Sequencing Center for Infectious Disease"/>
            <person name="Wu L."/>
            <person name="Ma J."/>
        </authorList>
    </citation>
    <scope>NUCLEOTIDE SEQUENCE [LARGE SCALE GENOMIC DNA]</scope>
    <source>
        <strain evidence="7">JCM 17442</strain>
    </source>
</reference>
<dbReference type="PIRSF" id="PIRSF002741">
    <property type="entry name" value="MppA"/>
    <property type="match status" value="1"/>
</dbReference>
<organism evidence="6 7">
    <name type="scientific">Frondihabitans peucedani</name>
    <dbReference type="NCBI Taxonomy" id="598626"/>
    <lineage>
        <taxon>Bacteria</taxon>
        <taxon>Bacillati</taxon>
        <taxon>Actinomycetota</taxon>
        <taxon>Actinomycetes</taxon>
        <taxon>Micrococcales</taxon>
        <taxon>Microbacteriaceae</taxon>
        <taxon>Frondihabitans</taxon>
    </lineage>
</organism>
<name>A0ABP8E1E5_9MICO</name>
<dbReference type="InterPro" id="IPR030678">
    <property type="entry name" value="Peptide/Ni-bd"/>
</dbReference>
<keyword evidence="4" id="KW-0732">Signal</keyword>
<evidence type="ECO:0000259" key="5">
    <source>
        <dbReference type="Pfam" id="PF00496"/>
    </source>
</evidence>
<comment type="subcellular location">
    <subcellularLocation>
        <location evidence="1">Cell membrane</location>
        <topology evidence="1">Lipid-anchor</topology>
    </subcellularLocation>
</comment>
<keyword evidence="3" id="KW-0813">Transport</keyword>
<feature type="domain" description="Solute-binding protein family 5" evidence="5">
    <location>
        <begin position="16"/>
        <end position="359"/>
    </location>
</feature>
<evidence type="ECO:0000256" key="4">
    <source>
        <dbReference type="ARBA" id="ARBA00022729"/>
    </source>
</evidence>
<comment type="caution">
    <text evidence="6">The sequence shown here is derived from an EMBL/GenBank/DDBJ whole genome shotgun (WGS) entry which is preliminary data.</text>
</comment>
<dbReference type="InterPro" id="IPR023765">
    <property type="entry name" value="SBP_5_CS"/>
</dbReference>
<dbReference type="PROSITE" id="PS01040">
    <property type="entry name" value="SBP_BACTERIAL_5"/>
    <property type="match status" value="1"/>
</dbReference>
<dbReference type="EMBL" id="BAABAU010000001">
    <property type="protein sequence ID" value="GAA4266028.1"/>
    <property type="molecule type" value="Genomic_DNA"/>
</dbReference>
<dbReference type="SUPFAM" id="SSF53850">
    <property type="entry name" value="Periplasmic binding protein-like II"/>
    <property type="match status" value="1"/>
</dbReference>
<dbReference type="PANTHER" id="PTHR30290:SF10">
    <property type="entry name" value="PERIPLASMIC OLIGOPEPTIDE-BINDING PROTEIN-RELATED"/>
    <property type="match status" value="1"/>
</dbReference>
<dbReference type="Pfam" id="PF00496">
    <property type="entry name" value="SBP_bac_5"/>
    <property type="match status" value="1"/>
</dbReference>
<evidence type="ECO:0000313" key="7">
    <source>
        <dbReference type="Proteomes" id="UP001501594"/>
    </source>
</evidence>
<evidence type="ECO:0000313" key="6">
    <source>
        <dbReference type="EMBL" id="GAA4266028.1"/>
    </source>
</evidence>
<keyword evidence="7" id="KW-1185">Reference proteome</keyword>
<accession>A0ABP8E1E5</accession>
<dbReference type="Proteomes" id="UP001501594">
    <property type="component" value="Unassembled WGS sequence"/>
</dbReference>
<dbReference type="InterPro" id="IPR039424">
    <property type="entry name" value="SBP_5"/>
</dbReference>
<sequence length="447" mass="48800">MDIATEKLVRVGTDYKPHADLAMSWKASADGLSWDFAIRDGVKFNTGSTMTADDVVATIDRVIAPNSVSAGAGAFAGILKSVKVGAPGHVVFTLDKPFSDFPYLLAGSNTQILPADYKTGTWQAHPVGTGPFVITNFAAGQSITFKKNPTYWNKGAIHLAGVKVNEYKDQQARVLGFQSGQEDALIGETIPASFTSALDPSKYVVRTQPEAGFSAFVLRVDEKPFNDKKVRQALAWALDRKAIKNVVYGGNADLGNDTVYGPTDPVRPNVLKQRDASPDKVSSLLGSKKVAFTITTSSTDETQALQIQQQLKKYKNFSVKVNVLTADQYFAAGANSPWLSAQATITYWSSRPSPSQYNDFLYRTGAIWNASHYSNAKLDTLSSAYDSATTSTERQKLVNQIAKIEWDDAPVIITAFGHRREFLDKNVHLPRFAVDVDYTGAWMSPKS</sequence>
<protein>
    <submittedName>
        <fullName evidence="6">ABC transporter substrate-binding protein</fullName>
    </submittedName>
</protein>
<dbReference type="Gene3D" id="3.10.105.10">
    <property type="entry name" value="Dipeptide-binding Protein, Domain 3"/>
    <property type="match status" value="1"/>
</dbReference>